<evidence type="ECO:0000259" key="5">
    <source>
        <dbReference type="Pfam" id="PF26168"/>
    </source>
</evidence>
<accession>A0A9D5BRG7</accession>
<feature type="domain" description="Glycosyltransferase N-terminal" evidence="5">
    <location>
        <begin position="14"/>
        <end position="140"/>
    </location>
</feature>
<evidence type="ECO:0000256" key="4">
    <source>
        <dbReference type="RuleBase" id="RU362057"/>
    </source>
</evidence>
<dbReference type="Gramene" id="Psat01G0576800-T1">
    <property type="protein sequence ID" value="KAI5448478.1"/>
    <property type="gene ID" value="KIW84_015768"/>
</dbReference>
<dbReference type="InterPro" id="IPR058980">
    <property type="entry name" value="Glyco_transf_N"/>
</dbReference>
<evidence type="ECO:0000256" key="2">
    <source>
        <dbReference type="ARBA" id="ARBA00022679"/>
    </source>
</evidence>
<dbReference type="InterPro" id="IPR002213">
    <property type="entry name" value="UDP_glucos_trans"/>
</dbReference>
<comment type="caution">
    <text evidence="6">The sequence shown here is derived from an EMBL/GenBank/DDBJ whole genome shotgun (WGS) entry which is preliminary data.</text>
</comment>
<dbReference type="SUPFAM" id="SSF53756">
    <property type="entry name" value="UDP-Glycosyltransferase/glycogen phosphorylase"/>
    <property type="match status" value="1"/>
</dbReference>
<dbReference type="Gene3D" id="3.40.50.2000">
    <property type="entry name" value="Glycogen Phosphorylase B"/>
    <property type="match status" value="2"/>
</dbReference>
<reference evidence="6 7" key="1">
    <citation type="journal article" date="2022" name="Nat. Genet.">
        <title>Improved pea reference genome and pan-genome highlight genomic features and evolutionary characteristics.</title>
        <authorList>
            <person name="Yang T."/>
            <person name="Liu R."/>
            <person name="Luo Y."/>
            <person name="Hu S."/>
            <person name="Wang D."/>
            <person name="Wang C."/>
            <person name="Pandey M.K."/>
            <person name="Ge S."/>
            <person name="Xu Q."/>
            <person name="Li N."/>
            <person name="Li G."/>
            <person name="Huang Y."/>
            <person name="Saxena R.K."/>
            <person name="Ji Y."/>
            <person name="Li M."/>
            <person name="Yan X."/>
            <person name="He Y."/>
            <person name="Liu Y."/>
            <person name="Wang X."/>
            <person name="Xiang C."/>
            <person name="Varshney R.K."/>
            <person name="Ding H."/>
            <person name="Gao S."/>
            <person name="Zong X."/>
        </authorList>
    </citation>
    <scope>NUCLEOTIDE SEQUENCE [LARGE SCALE GENOMIC DNA]</scope>
    <source>
        <strain evidence="6 7">cv. Zhongwan 6</strain>
    </source>
</reference>
<keyword evidence="2 3" id="KW-0808">Transferase</keyword>
<dbReference type="EMBL" id="JAMSHJ010000001">
    <property type="protein sequence ID" value="KAI5448478.1"/>
    <property type="molecule type" value="Genomic_DNA"/>
</dbReference>
<gene>
    <name evidence="6" type="ORF">KIW84_015768</name>
</gene>
<organism evidence="6 7">
    <name type="scientific">Pisum sativum</name>
    <name type="common">Garden pea</name>
    <name type="synonym">Lathyrus oleraceus</name>
    <dbReference type="NCBI Taxonomy" id="3888"/>
    <lineage>
        <taxon>Eukaryota</taxon>
        <taxon>Viridiplantae</taxon>
        <taxon>Streptophyta</taxon>
        <taxon>Embryophyta</taxon>
        <taxon>Tracheophyta</taxon>
        <taxon>Spermatophyta</taxon>
        <taxon>Magnoliopsida</taxon>
        <taxon>eudicotyledons</taxon>
        <taxon>Gunneridae</taxon>
        <taxon>Pentapetalae</taxon>
        <taxon>rosids</taxon>
        <taxon>fabids</taxon>
        <taxon>Fabales</taxon>
        <taxon>Fabaceae</taxon>
        <taxon>Papilionoideae</taxon>
        <taxon>50 kb inversion clade</taxon>
        <taxon>NPAAA clade</taxon>
        <taxon>Hologalegina</taxon>
        <taxon>IRL clade</taxon>
        <taxon>Fabeae</taxon>
        <taxon>Lathyrus</taxon>
    </lineage>
</organism>
<dbReference type="GO" id="GO:0080044">
    <property type="term" value="F:quercetin 7-O-glucosyltransferase activity"/>
    <property type="evidence" value="ECO:0007669"/>
    <property type="project" value="TreeGrafter"/>
</dbReference>
<dbReference type="CDD" id="cd03784">
    <property type="entry name" value="GT1_Gtf-like"/>
    <property type="match status" value="1"/>
</dbReference>
<evidence type="ECO:0000256" key="1">
    <source>
        <dbReference type="ARBA" id="ARBA00009995"/>
    </source>
</evidence>
<protein>
    <recommendedName>
        <fullName evidence="4">Glycosyltransferase</fullName>
        <ecNumber evidence="4">2.4.1.-</ecNumber>
    </recommendedName>
</protein>
<dbReference type="Proteomes" id="UP001058974">
    <property type="component" value="Chromosome 1"/>
</dbReference>
<sequence>MSLLGETMKPHALVIPFPIQGHINPFLKLAKILHSKGFYITFLNTEFNHKRLLKSRASDDLLNGLSDFKFETIPDGLPPTNNMDSTQSIPDLCESTSKHCLVPLCELISKLNDPPVTCLISDGIMSFSIQASQQFGLPNVLFWAHSACGFMGFKECRNLMEKGITPLQDASYLTNGHLDTIIDWIPGMKNITLRDLPGIYRTTQPNDSLLNFVAEQIETASKASAIILPTFDALESNVLNELSTMFPKLYTIGPLELFLDKISENNEFESIKCNLWKEESECLKWLDAQEPNSVMYVNFGSVIVMKYNQLVELAWGISNSKKKFLWVIRPDIVKGGSERLLVPQEIMEETKDRGLMVGWCPQEKVLKHKAVGGFLSHCGWNSTIESICNGVPLICCPYFNDQFTNCKYICSEWKFGMVMDSENVTRDEVEKVVVELLDGEKGKEMKRKAIEWKKMAEEATDFGGSSCLNLEKMVSEVLLFKS</sequence>
<dbReference type="InterPro" id="IPR035595">
    <property type="entry name" value="UDP_glycos_trans_CS"/>
</dbReference>
<evidence type="ECO:0000256" key="3">
    <source>
        <dbReference type="RuleBase" id="RU003718"/>
    </source>
</evidence>
<dbReference type="AlphaFoldDB" id="A0A9D5BRG7"/>
<dbReference type="FunFam" id="3.40.50.2000:FF:000055">
    <property type="entry name" value="Glycosyltransferase"/>
    <property type="match status" value="1"/>
</dbReference>
<dbReference type="OrthoDB" id="5835829at2759"/>
<dbReference type="Pfam" id="PF26168">
    <property type="entry name" value="Glyco_transf_N"/>
    <property type="match status" value="1"/>
</dbReference>
<evidence type="ECO:0000313" key="7">
    <source>
        <dbReference type="Proteomes" id="UP001058974"/>
    </source>
</evidence>
<dbReference type="Gramene" id="PSAT_LOCUS3747_t1">
    <property type="protein sequence ID" value="CAL5183169.1"/>
    <property type="gene ID" value="PSAT_LOCUS3747"/>
</dbReference>
<keyword evidence="7" id="KW-1185">Reference proteome</keyword>
<proteinExistence type="inferred from homology"/>
<dbReference type="PANTHER" id="PTHR11926">
    <property type="entry name" value="GLUCOSYL/GLUCURONOSYL TRANSFERASES"/>
    <property type="match status" value="1"/>
</dbReference>
<comment type="similarity">
    <text evidence="1 3">Belongs to the UDP-glycosyltransferase family.</text>
</comment>
<evidence type="ECO:0000313" key="6">
    <source>
        <dbReference type="EMBL" id="KAI5448478.1"/>
    </source>
</evidence>
<dbReference type="PROSITE" id="PS00375">
    <property type="entry name" value="UDPGT"/>
    <property type="match status" value="1"/>
</dbReference>
<keyword evidence="3" id="KW-0328">Glycosyltransferase</keyword>
<dbReference type="FunFam" id="3.40.50.2000:FF:000027">
    <property type="entry name" value="Glycosyltransferase"/>
    <property type="match status" value="1"/>
</dbReference>
<dbReference type="Pfam" id="PF00201">
    <property type="entry name" value="UDPGT"/>
    <property type="match status" value="1"/>
</dbReference>
<dbReference type="GO" id="GO:0080043">
    <property type="term" value="F:quercetin 3-O-glucosyltransferase activity"/>
    <property type="evidence" value="ECO:0007669"/>
    <property type="project" value="TreeGrafter"/>
</dbReference>
<dbReference type="PANTHER" id="PTHR11926:SF1462">
    <property type="entry name" value="GLYCOSYLTRANSFERASE"/>
    <property type="match status" value="1"/>
</dbReference>
<name>A0A9D5BRG7_PEA</name>
<dbReference type="EC" id="2.4.1.-" evidence="4"/>